<evidence type="ECO:0000313" key="1">
    <source>
        <dbReference type="EMBL" id="HGI86869.1"/>
    </source>
</evidence>
<proteinExistence type="predicted"/>
<dbReference type="EMBL" id="DTFF01000004">
    <property type="protein sequence ID" value="HGI86869.1"/>
    <property type="molecule type" value="Genomic_DNA"/>
</dbReference>
<gene>
    <name evidence="1" type="ORF">ENV14_00490</name>
</gene>
<sequence>MRNSGFIDRVHGVMLGWRLLKIRYVRHCLSQGYGIASDYFAEVLYKMRKENLEARIGHCTRFSDNFIIGDERAVKKIASGLLKQFSLPMAREQR</sequence>
<dbReference type="AlphaFoldDB" id="A0A7C4FG36"/>
<reference evidence="1" key="1">
    <citation type="journal article" date="2020" name="mSystems">
        <title>Genome- and Community-Level Interaction Insights into Carbon Utilization and Element Cycling Functions of Hydrothermarchaeota in Hydrothermal Sediment.</title>
        <authorList>
            <person name="Zhou Z."/>
            <person name="Liu Y."/>
            <person name="Xu W."/>
            <person name="Pan J."/>
            <person name="Luo Z.H."/>
            <person name="Li M."/>
        </authorList>
    </citation>
    <scope>NUCLEOTIDE SEQUENCE [LARGE SCALE GENOMIC DNA]</scope>
    <source>
        <strain evidence="1">SpSt-732</strain>
    </source>
</reference>
<protein>
    <submittedName>
        <fullName evidence="1">Uncharacterized protein</fullName>
    </submittedName>
</protein>
<organism evidence="1">
    <name type="scientific">Ignisphaera aggregans</name>
    <dbReference type="NCBI Taxonomy" id="334771"/>
    <lineage>
        <taxon>Archaea</taxon>
        <taxon>Thermoproteota</taxon>
        <taxon>Thermoprotei</taxon>
        <taxon>Desulfurococcales</taxon>
        <taxon>Desulfurococcaceae</taxon>
        <taxon>Ignisphaera</taxon>
    </lineage>
</organism>
<name>A0A7C4FG36_9CREN</name>
<dbReference type="InterPro" id="IPR014061">
    <property type="entry name" value="BrxL-like"/>
</dbReference>
<comment type="caution">
    <text evidence="1">The sequence shown here is derived from an EMBL/GenBank/DDBJ whole genome shotgun (WGS) entry which is preliminary data.</text>
</comment>
<accession>A0A7C4FG36</accession>
<dbReference type="Pfam" id="PF13337">
    <property type="entry name" value="BrxL_ATPase"/>
    <property type="match status" value="1"/>
</dbReference>